<proteinExistence type="predicted"/>
<accession>F7X5N5</accession>
<evidence type="ECO:0000313" key="2">
    <source>
        <dbReference type="Proteomes" id="UP000009045"/>
    </source>
</evidence>
<organism evidence="1 2">
    <name type="scientific">Sinorhizobium meliloti (strain SM11)</name>
    <dbReference type="NCBI Taxonomy" id="707241"/>
    <lineage>
        <taxon>Bacteria</taxon>
        <taxon>Pseudomonadati</taxon>
        <taxon>Pseudomonadota</taxon>
        <taxon>Alphaproteobacteria</taxon>
        <taxon>Hyphomicrobiales</taxon>
        <taxon>Rhizobiaceae</taxon>
        <taxon>Sinorhizobium/Ensifer group</taxon>
        <taxon>Sinorhizobium</taxon>
    </lineage>
</organism>
<protein>
    <submittedName>
        <fullName evidence="1">Uncharacterized protein</fullName>
    </submittedName>
</protein>
<name>F7X5N5_SINMM</name>
<reference evidence="1 2" key="1">
    <citation type="journal article" date="2011" name="J. Biotechnol.">
        <title>The complete genome sequence of the dominant Sinorhizobium meliloti field isolate SM11 extends the S. meliloti pan-genome.</title>
        <authorList>
            <person name="Schneiker-Bekel S."/>
            <person name="Wibberg D."/>
            <person name="Bekel T."/>
            <person name="Blom J."/>
            <person name="Linke B."/>
            <person name="Neuweger H."/>
            <person name="Stiens M."/>
            <person name="Vorholter F.J."/>
            <person name="Weidner S."/>
            <person name="Goesmann A."/>
            <person name="Puhler A."/>
            <person name="Schluter A."/>
        </authorList>
    </citation>
    <scope>NUCLEOTIDE SEQUENCE [LARGE SCALE GENOMIC DNA]</scope>
    <source>
        <strain evidence="1 2">SM11</strain>
    </source>
</reference>
<gene>
    <name evidence="1" type="ordered locus">SM11_chr2614</name>
</gene>
<dbReference type="HOGENOM" id="CLU_3367348_0_0_5"/>
<dbReference type="AlphaFoldDB" id="F7X5N5"/>
<sequence>MPDHARAGANIRPQSRYFTYSAARLAGRARTAAAL</sequence>
<dbReference type="EMBL" id="CP001830">
    <property type="protein sequence ID" value="AEH79867.1"/>
    <property type="molecule type" value="Genomic_DNA"/>
</dbReference>
<dbReference type="KEGG" id="smx:SM11_chr2614"/>
<dbReference type="Proteomes" id="UP000009045">
    <property type="component" value="Chromosome"/>
</dbReference>
<evidence type="ECO:0000313" key="1">
    <source>
        <dbReference type="EMBL" id="AEH79867.1"/>
    </source>
</evidence>